<keyword evidence="15 18" id="KW-0496">Mitochondrion</keyword>
<feature type="domain" description="NADH:quinone oxidoreductase/Mrp antiporter transmembrane" evidence="19">
    <location>
        <begin position="17"/>
        <end position="280"/>
    </location>
</feature>
<sequence>MLFVNTLILGTLISISAYSWFSMWIGLEINLLSFIPLINKSSNNYSSEASIKYFIIQALSSIFILFSIILILSVNNNFNFSINILTLILNSALLTKMGAAPFHFWFVEIIEGMNWLNSLILLTWQKIAPMILIMYNVNYFLYPFMFFIIMSCMIVSGIMGWNQISLRKILTYSSINHMGWMLSLILFNQSLWMFYFLIYSFISLSIIFIFKKMKINLIQQLFNIMSNNSSLKLFFIINFFSLGGLPPFLGFFPKWLSIEILIKSEFYLLALFMVIMTLLTMYFYLRLMISSLTFNNSNKINFNFKNLNLYFIYLNYFMNFSGLIFISILWNF</sequence>
<feature type="transmembrane region" description="Helical" evidence="18">
    <location>
        <begin position="53"/>
        <end position="74"/>
    </location>
</feature>
<keyword evidence="13 18" id="KW-0520">NAD</keyword>
<keyword evidence="12 18" id="KW-1133">Transmembrane helix</keyword>
<feature type="transmembrane region" description="Helical" evidence="18">
    <location>
        <begin position="6"/>
        <end position="32"/>
    </location>
</feature>
<comment type="function">
    <text evidence="1">Core subunit of the mitochondrial membrane respiratory chain NADH dehydrogenase (Complex I) that is believed to belong to the minimal assembly required for catalysis. Complex I functions in the transfer of electrons from NADH to the respiratory chain. The immediate electron acceptor for the enzyme is believed to be ubiquinone.</text>
</comment>
<dbReference type="PRINTS" id="PR01436">
    <property type="entry name" value="NADHDHGNASE2"/>
</dbReference>
<evidence type="ECO:0000256" key="18">
    <source>
        <dbReference type="RuleBase" id="RU003403"/>
    </source>
</evidence>
<keyword evidence="8 18" id="KW-0812">Transmembrane</keyword>
<evidence type="ECO:0000256" key="5">
    <source>
        <dbReference type="ARBA" id="ARBA00021008"/>
    </source>
</evidence>
<feature type="transmembrane region" description="Helical" evidence="18">
    <location>
        <begin position="192"/>
        <end position="210"/>
    </location>
</feature>
<name>A0A346RFJ7_9CUCU</name>
<comment type="function">
    <text evidence="18">Core subunit of the mitochondrial membrane respiratory chain NADH dehydrogenase (Complex I) which catalyzes electron transfer from NADH through the respiratory chain, using ubiquinone as an electron acceptor. Essential for the catalytic activity and assembly of complex I.</text>
</comment>
<keyword evidence="14 18" id="KW-0830">Ubiquinone</keyword>
<dbReference type="EMBL" id="MG193329">
    <property type="protein sequence ID" value="AXS64844.1"/>
    <property type="molecule type" value="Genomic_DNA"/>
</dbReference>
<dbReference type="InterPro" id="IPR003917">
    <property type="entry name" value="NADH_UbQ_OxRdtase_chain2"/>
</dbReference>
<feature type="transmembrane region" description="Helical" evidence="18">
    <location>
        <begin position="114"/>
        <end position="135"/>
    </location>
</feature>
<feature type="transmembrane region" description="Helical" evidence="18">
    <location>
        <begin position="310"/>
        <end position="330"/>
    </location>
</feature>
<geneLocation type="mitochondrion" evidence="20"/>
<keyword evidence="11 18" id="KW-0249">Electron transport</keyword>
<feature type="transmembrane region" description="Helical" evidence="18">
    <location>
        <begin position="231"/>
        <end position="251"/>
    </location>
</feature>
<feature type="transmembrane region" description="Helical" evidence="18">
    <location>
        <begin position="141"/>
        <end position="162"/>
    </location>
</feature>
<keyword evidence="7 18" id="KW-0679">Respiratory chain</keyword>
<proteinExistence type="inferred from homology"/>
<evidence type="ECO:0000259" key="19">
    <source>
        <dbReference type="Pfam" id="PF00361"/>
    </source>
</evidence>
<evidence type="ECO:0000256" key="12">
    <source>
        <dbReference type="ARBA" id="ARBA00022989"/>
    </source>
</evidence>
<keyword evidence="6" id="KW-0813">Transport</keyword>
<gene>
    <name evidence="20" type="primary">nad2</name>
</gene>
<protein>
    <recommendedName>
        <fullName evidence="5 18">NADH-ubiquinone oxidoreductase chain 2</fullName>
        <ecNumber evidence="4 18">7.1.1.2</ecNumber>
    </recommendedName>
</protein>
<evidence type="ECO:0000256" key="17">
    <source>
        <dbReference type="ARBA" id="ARBA00049551"/>
    </source>
</evidence>
<comment type="catalytic activity">
    <reaction evidence="17 18">
        <text>a ubiquinone + NADH + 5 H(+)(in) = a ubiquinol + NAD(+) + 4 H(+)(out)</text>
        <dbReference type="Rhea" id="RHEA:29091"/>
        <dbReference type="Rhea" id="RHEA-COMP:9565"/>
        <dbReference type="Rhea" id="RHEA-COMP:9566"/>
        <dbReference type="ChEBI" id="CHEBI:15378"/>
        <dbReference type="ChEBI" id="CHEBI:16389"/>
        <dbReference type="ChEBI" id="CHEBI:17976"/>
        <dbReference type="ChEBI" id="CHEBI:57540"/>
        <dbReference type="ChEBI" id="CHEBI:57945"/>
        <dbReference type="EC" id="7.1.1.2"/>
    </reaction>
</comment>
<evidence type="ECO:0000256" key="6">
    <source>
        <dbReference type="ARBA" id="ARBA00022448"/>
    </source>
</evidence>
<dbReference type="PANTHER" id="PTHR46552:SF1">
    <property type="entry name" value="NADH-UBIQUINONE OXIDOREDUCTASE CHAIN 2"/>
    <property type="match status" value="1"/>
</dbReference>
<dbReference type="PANTHER" id="PTHR46552">
    <property type="entry name" value="NADH-UBIQUINONE OXIDOREDUCTASE CHAIN 2"/>
    <property type="match status" value="1"/>
</dbReference>
<evidence type="ECO:0000256" key="11">
    <source>
        <dbReference type="ARBA" id="ARBA00022982"/>
    </source>
</evidence>
<keyword evidence="10 18" id="KW-1278">Translocase</keyword>
<evidence type="ECO:0000256" key="10">
    <source>
        <dbReference type="ARBA" id="ARBA00022967"/>
    </source>
</evidence>
<evidence type="ECO:0000256" key="16">
    <source>
        <dbReference type="ARBA" id="ARBA00023136"/>
    </source>
</evidence>
<dbReference type="AlphaFoldDB" id="A0A346RFJ7"/>
<feature type="transmembrane region" description="Helical" evidence="18">
    <location>
        <begin position="80"/>
        <end position="107"/>
    </location>
</feature>
<comment type="subcellular location">
    <subcellularLocation>
        <location evidence="2 18">Mitochondrion inner membrane</location>
        <topology evidence="2 18">Multi-pass membrane protein</topology>
    </subcellularLocation>
</comment>
<evidence type="ECO:0000256" key="13">
    <source>
        <dbReference type="ARBA" id="ARBA00023027"/>
    </source>
</evidence>
<organism evidence="20">
    <name type="scientific">Cucujoidea sp. 14 KM-2017</name>
    <dbReference type="NCBI Taxonomy" id="2219350"/>
    <lineage>
        <taxon>Eukaryota</taxon>
        <taxon>Metazoa</taxon>
        <taxon>Ecdysozoa</taxon>
        <taxon>Arthropoda</taxon>
        <taxon>Hexapoda</taxon>
        <taxon>Insecta</taxon>
        <taxon>Pterygota</taxon>
        <taxon>Neoptera</taxon>
        <taxon>Endopterygota</taxon>
        <taxon>Coleoptera</taxon>
        <taxon>Polyphaga</taxon>
        <taxon>Cucujiformia</taxon>
    </lineage>
</organism>
<dbReference type="GO" id="GO:0005743">
    <property type="term" value="C:mitochondrial inner membrane"/>
    <property type="evidence" value="ECO:0007669"/>
    <property type="project" value="UniProtKB-SubCell"/>
</dbReference>
<evidence type="ECO:0000256" key="2">
    <source>
        <dbReference type="ARBA" id="ARBA00004448"/>
    </source>
</evidence>
<dbReference type="Pfam" id="PF00361">
    <property type="entry name" value="Proton_antipo_M"/>
    <property type="match status" value="1"/>
</dbReference>
<keyword evidence="9 18" id="KW-0999">Mitochondrion inner membrane</keyword>
<reference evidence="20" key="1">
    <citation type="journal article" date="2018" name="J. ISSAAS">
        <title>The contribution of mitochondrial metagenomics to large-scale data mining and phylogenetic analysis of Coleoptera.</title>
        <authorList>
            <person name="Miller K."/>
            <person name="Linard B."/>
            <person name="Motyka M."/>
            <person name="Bocek M."/>
            <person name="Vogler A.P."/>
        </authorList>
    </citation>
    <scope>NUCLEOTIDE SEQUENCE</scope>
</reference>
<evidence type="ECO:0000256" key="1">
    <source>
        <dbReference type="ARBA" id="ARBA00003257"/>
    </source>
</evidence>
<evidence type="ECO:0000256" key="9">
    <source>
        <dbReference type="ARBA" id="ARBA00022792"/>
    </source>
</evidence>
<comment type="similarity">
    <text evidence="3 18">Belongs to the complex I subunit 2 family.</text>
</comment>
<evidence type="ECO:0000256" key="8">
    <source>
        <dbReference type="ARBA" id="ARBA00022692"/>
    </source>
</evidence>
<evidence type="ECO:0000313" key="20">
    <source>
        <dbReference type="EMBL" id="AXS64844.1"/>
    </source>
</evidence>
<evidence type="ECO:0000256" key="3">
    <source>
        <dbReference type="ARBA" id="ARBA00007012"/>
    </source>
</evidence>
<evidence type="ECO:0000256" key="15">
    <source>
        <dbReference type="ARBA" id="ARBA00023128"/>
    </source>
</evidence>
<evidence type="ECO:0000256" key="7">
    <source>
        <dbReference type="ARBA" id="ARBA00022660"/>
    </source>
</evidence>
<evidence type="ECO:0000256" key="14">
    <source>
        <dbReference type="ARBA" id="ARBA00023075"/>
    </source>
</evidence>
<keyword evidence="16 18" id="KW-0472">Membrane</keyword>
<feature type="transmembrane region" description="Helical" evidence="18">
    <location>
        <begin position="266"/>
        <end position="289"/>
    </location>
</feature>
<dbReference type="InterPro" id="IPR001750">
    <property type="entry name" value="ND/Mrp_TM"/>
</dbReference>
<dbReference type="EC" id="7.1.1.2" evidence="4 18"/>
<accession>A0A346RFJ7</accession>
<dbReference type="InterPro" id="IPR050175">
    <property type="entry name" value="Complex_I_Subunit_2"/>
</dbReference>
<evidence type="ECO:0000256" key="4">
    <source>
        <dbReference type="ARBA" id="ARBA00012944"/>
    </source>
</evidence>
<dbReference type="GO" id="GO:0006120">
    <property type="term" value="P:mitochondrial electron transport, NADH to ubiquinone"/>
    <property type="evidence" value="ECO:0007669"/>
    <property type="project" value="InterPro"/>
</dbReference>
<dbReference type="GO" id="GO:0008137">
    <property type="term" value="F:NADH dehydrogenase (ubiquinone) activity"/>
    <property type="evidence" value="ECO:0007669"/>
    <property type="project" value="UniProtKB-EC"/>
</dbReference>